<protein>
    <recommendedName>
        <fullName evidence="1">DUF2357 domain-containing protein</fullName>
    </recommendedName>
</protein>
<dbReference type="Pfam" id="PF04411">
    <property type="entry name" value="PDDEXK_7"/>
    <property type="match status" value="1"/>
</dbReference>
<evidence type="ECO:0000259" key="1">
    <source>
        <dbReference type="Pfam" id="PF09823"/>
    </source>
</evidence>
<proteinExistence type="predicted"/>
<name>A0A9X7E1A0_BACCE</name>
<dbReference type="EMBL" id="NUUR01000129">
    <property type="protein sequence ID" value="PHG74460.1"/>
    <property type="molecule type" value="Genomic_DNA"/>
</dbReference>
<comment type="caution">
    <text evidence="2">The sequence shown here is derived from an EMBL/GenBank/DDBJ whole genome shotgun (WGS) entry which is preliminary data.</text>
</comment>
<accession>A0A9X7E1A0</accession>
<dbReference type="Pfam" id="PF09823">
    <property type="entry name" value="DUF2357"/>
    <property type="match status" value="1"/>
</dbReference>
<organism evidence="2 3">
    <name type="scientific">Bacillus cereus</name>
    <dbReference type="NCBI Taxonomy" id="1396"/>
    <lineage>
        <taxon>Bacteria</taxon>
        <taxon>Bacillati</taxon>
        <taxon>Bacillota</taxon>
        <taxon>Bacilli</taxon>
        <taxon>Bacillales</taxon>
        <taxon>Bacillaceae</taxon>
        <taxon>Bacillus</taxon>
        <taxon>Bacillus cereus group</taxon>
    </lineage>
</organism>
<feature type="domain" description="DUF2357" evidence="1">
    <location>
        <begin position="119"/>
        <end position="281"/>
    </location>
</feature>
<dbReference type="Proteomes" id="UP000225135">
    <property type="component" value="Unassembled WGS sequence"/>
</dbReference>
<dbReference type="AlphaFoldDB" id="A0A9X7E1A0"/>
<reference evidence="2 3" key="1">
    <citation type="submission" date="2017-09" db="EMBL/GenBank/DDBJ databases">
        <title>Large-scale bioinformatics analysis of Bacillus genomes uncovers conserved roles of natural products in bacterial physiology.</title>
        <authorList>
            <consortium name="Agbiome Team Llc"/>
            <person name="Bleich R.M."/>
            <person name="Grubbs K.J."/>
            <person name="Santa Maria K.C."/>
            <person name="Allen S.E."/>
            <person name="Farag S."/>
            <person name="Shank E.A."/>
            <person name="Bowers A."/>
        </authorList>
    </citation>
    <scope>NUCLEOTIDE SEQUENCE [LARGE SCALE GENOMIC DNA]</scope>
    <source>
        <strain evidence="2 3">AFS029792</strain>
    </source>
</reference>
<sequence length="621" mass="74447">MGTPFSVHFRENRHKIKELTNFVTNKNDLYQINEQSMLEITENIDMEIRFDCDDFNARFYMDGLDILSVRLLEVDEGENVYVPPSPEYVTIYKNVDDNYRTFQQQSVPNRIEYYPLIPGYYRIKVMYQNQAYYSVVKVVPKQITEEQWEIMKKEVQDTLEGLAQDLIRKNVSIDKDDSDIIPMDMLRKIYVLKSEYQKLINSILVIREQPRLKISKKYSLVPVGKNSFVDAQSIRYRAKHPESMNEIYTPNYYENHNIIENQWIVYIMNFIVKEMKNAAIFIDKYIMKLTSELKEEKRFIHENNQIRVETKEKSLEELRGYVKFVTKIKIECKALLLEEWAKPISTKKPMRIPHVLNLDVRYKRIFKVYRMLNDKEFSIKQDSKYDFYWKRTDKLYEIWGFIKFMKALQSSNLGFKVVSGWIYDEKYKEKNINIPFLESSTTIVYEKDDIKLHLVYDEEISTKETRTTRAKPLYVNSKYNKPDTRIDVYKKNEYVGSLIVDFKYRPRRNVWKSNAVNASYQNRTMQQLISYRQSIQSNYIFENSKSRDFRHRILPVQEVWAVYPKHISNDGHYINPFEQYKIRLFGLSPNEETIELEELLENTLEKIIIGDTAEVQEVIKI</sequence>
<gene>
    <name evidence="2" type="ORF">COI69_30090</name>
</gene>
<dbReference type="InterPro" id="IPR018633">
    <property type="entry name" value="DUF2357"/>
</dbReference>
<evidence type="ECO:0000313" key="2">
    <source>
        <dbReference type="EMBL" id="PHG74460.1"/>
    </source>
</evidence>
<evidence type="ECO:0000313" key="3">
    <source>
        <dbReference type="Proteomes" id="UP000225135"/>
    </source>
</evidence>
<dbReference type="RefSeq" id="WP_098773353.1">
    <property type="nucleotide sequence ID" value="NZ_NUQH01000004.1"/>
</dbReference>
<dbReference type="InterPro" id="IPR007505">
    <property type="entry name" value="PDDEXK_7"/>
</dbReference>